<evidence type="ECO:0000313" key="7">
    <source>
        <dbReference type="EMBL" id="GGC27139.1"/>
    </source>
</evidence>
<evidence type="ECO:0000259" key="6">
    <source>
        <dbReference type="Pfam" id="PF01522"/>
    </source>
</evidence>
<dbReference type="InterPro" id="IPR050248">
    <property type="entry name" value="Polysacc_deacetylase_ArnD"/>
</dbReference>
<dbReference type="RefSeq" id="WP_188425753.1">
    <property type="nucleotide sequence ID" value="NZ_BMCH01000002.1"/>
</dbReference>
<dbReference type="Gene3D" id="3.20.20.370">
    <property type="entry name" value="Glycoside hydrolase/deacetylase"/>
    <property type="match status" value="1"/>
</dbReference>
<comment type="function">
    <text evidence="1">Is involved in generating a small heat-stable compound (Nod), an acylated oligomer of N-acetylglucosamine, that stimulates mitosis in various plant protoplasts.</text>
</comment>
<evidence type="ECO:0000256" key="5">
    <source>
        <dbReference type="SAM" id="SignalP"/>
    </source>
</evidence>
<sequence length="326" mass="36777">MKKKTATVHRYTEALLQLGALGLFSVTAQAAPLPEHQVAVTFDDLPYVMPGKTSRSDNQKDALAANRAILAALRHDAVPVTAFVNEDKVQALGSPGTEILAQWNQGALALANHAAHHVDSNVLTPAQFENEIKEGERSIGPLAHKAGRKLEFFRFPFNHVGDTEPKRIALSEIVRRLGYRQAATTIDVEDYLFNDAYECAHSAENSADEARIRQAYIDYARIEIPYYQALDEKIMGRDVPAVMLFHDNRLNAAVLPQILDLFRQQHYRFVTLAQAQSDPAFTQEPKIATKFGPMWGYRWAQERHIPIDGRLEQEPPEWVRLYCHKP</sequence>
<reference evidence="8" key="1">
    <citation type="journal article" date="2019" name="Int. J. Syst. Evol. Microbiol.">
        <title>The Global Catalogue of Microorganisms (GCM) 10K type strain sequencing project: providing services to taxonomists for standard genome sequencing and annotation.</title>
        <authorList>
            <consortium name="The Broad Institute Genomics Platform"/>
            <consortium name="The Broad Institute Genome Sequencing Center for Infectious Disease"/>
            <person name="Wu L."/>
            <person name="Ma J."/>
        </authorList>
    </citation>
    <scope>NUCLEOTIDE SEQUENCE [LARGE SCALE GENOMIC DNA]</scope>
    <source>
        <strain evidence="8">CCM 7132</strain>
    </source>
</reference>
<dbReference type="Pfam" id="PF01522">
    <property type="entry name" value="Polysacc_deac_1"/>
    <property type="match status" value="1"/>
</dbReference>
<evidence type="ECO:0000256" key="4">
    <source>
        <dbReference type="ARBA" id="ARBA00032976"/>
    </source>
</evidence>
<proteinExistence type="inferred from homology"/>
<gene>
    <name evidence="7" type="ORF">GCM10007207_10760</name>
</gene>
<keyword evidence="5" id="KW-0732">Signal</keyword>
<keyword evidence="8" id="KW-1185">Reference proteome</keyword>
<comment type="caution">
    <text evidence="7">The sequence shown here is derived from an EMBL/GenBank/DDBJ whole genome shotgun (WGS) entry which is preliminary data.</text>
</comment>
<accession>A0ABQ1LNC4</accession>
<evidence type="ECO:0000313" key="8">
    <source>
        <dbReference type="Proteomes" id="UP000637769"/>
    </source>
</evidence>
<dbReference type="EMBL" id="BMCH01000002">
    <property type="protein sequence ID" value="GGC27139.1"/>
    <property type="molecule type" value="Genomic_DNA"/>
</dbReference>
<dbReference type="PANTHER" id="PTHR10587">
    <property type="entry name" value="GLYCOSYL TRANSFERASE-RELATED"/>
    <property type="match status" value="1"/>
</dbReference>
<protein>
    <recommendedName>
        <fullName evidence="3">Chitooligosaccharide deacetylase</fullName>
    </recommendedName>
    <alternativeName>
        <fullName evidence="4">Nodulation protein B</fullName>
    </alternativeName>
</protein>
<name>A0ABQ1LNC4_9PROT</name>
<feature type="signal peptide" evidence="5">
    <location>
        <begin position="1"/>
        <end position="30"/>
    </location>
</feature>
<dbReference type="Proteomes" id="UP000637769">
    <property type="component" value="Unassembled WGS sequence"/>
</dbReference>
<dbReference type="SUPFAM" id="SSF88713">
    <property type="entry name" value="Glycoside hydrolase/deacetylase"/>
    <property type="match status" value="1"/>
</dbReference>
<evidence type="ECO:0000256" key="1">
    <source>
        <dbReference type="ARBA" id="ARBA00003236"/>
    </source>
</evidence>
<dbReference type="InterPro" id="IPR011330">
    <property type="entry name" value="Glyco_hydro/deAcase_b/a-brl"/>
</dbReference>
<feature type="domain" description="NodB homology" evidence="6">
    <location>
        <begin position="33"/>
        <end position="163"/>
    </location>
</feature>
<organism evidence="7 8">
    <name type="scientific">Asaia siamensis</name>
    <dbReference type="NCBI Taxonomy" id="110479"/>
    <lineage>
        <taxon>Bacteria</taxon>
        <taxon>Pseudomonadati</taxon>
        <taxon>Pseudomonadota</taxon>
        <taxon>Alphaproteobacteria</taxon>
        <taxon>Acetobacterales</taxon>
        <taxon>Acetobacteraceae</taxon>
        <taxon>Asaia</taxon>
    </lineage>
</organism>
<feature type="chain" id="PRO_5047399491" description="Chitooligosaccharide deacetylase" evidence="5">
    <location>
        <begin position="31"/>
        <end position="326"/>
    </location>
</feature>
<evidence type="ECO:0000256" key="3">
    <source>
        <dbReference type="ARBA" id="ARBA00020071"/>
    </source>
</evidence>
<dbReference type="InterPro" id="IPR002509">
    <property type="entry name" value="NODB_dom"/>
</dbReference>
<comment type="similarity">
    <text evidence="2">Belongs to the polysaccharide deacetylase family.</text>
</comment>
<evidence type="ECO:0000256" key="2">
    <source>
        <dbReference type="ARBA" id="ARBA00010973"/>
    </source>
</evidence>